<dbReference type="RefSeq" id="WP_116392596.1">
    <property type="nucleotide sequence ID" value="NZ_QUQO01000001.1"/>
</dbReference>
<proteinExistence type="inferred from homology"/>
<dbReference type="GO" id="GO:0019752">
    <property type="term" value="P:carboxylic acid metabolic process"/>
    <property type="evidence" value="ECO:0007669"/>
    <property type="project" value="InterPro"/>
</dbReference>
<feature type="modified residue" description="N6-(pyridoxal phosphate)lysine" evidence="6">
    <location>
        <position position="290"/>
    </location>
</feature>
<dbReference type="InterPro" id="IPR002129">
    <property type="entry name" value="PyrdxlP-dep_de-COase"/>
</dbReference>
<dbReference type="InterPro" id="IPR010977">
    <property type="entry name" value="Aromatic_deC"/>
</dbReference>
<comment type="similarity">
    <text evidence="2 7">Belongs to the group II decarboxylase family.</text>
</comment>
<dbReference type="GO" id="GO:0016831">
    <property type="term" value="F:carboxy-lyase activity"/>
    <property type="evidence" value="ECO:0007669"/>
    <property type="project" value="UniProtKB-KW"/>
</dbReference>
<dbReference type="GO" id="GO:0008483">
    <property type="term" value="F:transaminase activity"/>
    <property type="evidence" value="ECO:0007669"/>
    <property type="project" value="UniProtKB-KW"/>
</dbReference>
<dbReference type="InParanoid" id="A0A371RKK5"/>
<dbReference type="InterPro" id="IPR015422">
    <property type="entry name" value="PyrdxlP-dep_Trfase_small"/>
</dbReference>
<dbReference type="SUPFAM" id="SSF53383">
    <property type="entry name" value="PLP-dependent transferases"/>
    <property type="match status" value="1"/>
</dbReference>
<evidence type="ECO:0000313" key="9">
    <source>
        <dbReference type="Proteomes" id="UP000264589"/>
    </source>
</evidence>
<evidence type="ECO:0000256" key="3">
    <source>
        <dbReference type="ARBA" id="ARBA00022793"/>
    </source>
</evidence>
<gene>
    <name evidence="8" type="ORF">DX908_12235</name>
</gene>
<evidence type="ECO:0000256" key="1">
    <source>
        <dbReference type="ARBA" id="ARBA00001933"/>
    </source>
</evidence>
<reference evidence="8 9" key="1">
    <citation type="submission" date="2018-08" db="EMBL/GenBank/DDBJ databases">
        <title>Parvularcula sp. SM1705, isolated from surface water of the South Sea China.</title>
        <authorList>
            <person name="Sun L."/>
        </authorList>
    </citation>
    <scope>NUCLEOTIDE SEQUENCE [LARGE SCALE GENOMIC DNA]</scope>
    <source>
        <strain evidence="8 9">SM1705</strain>
    </source>
</reference>
<evidence type="ECO:0000256" key="7">
    <source>
        <dbReference type="RuleBase" id="RU000382"/>
    </source>
</evidence>
<dbReference type="Gene3D" id="3.40.640.10">
    <property type="entry name" value="Type I PLP-dependent aspartate aminotransferase-like (Major domain)"/>
    <property type="match status" value="1"/>
</dbReference>
<dbReference type="Gene3D" id="3.90.1150.10">
    <property type="entry name" value="Aspartate Aminotransferase, domain 1"/>
    <property type="match status" value="1"/>
</dbReference>
<dbReference type="Proteomes" id="UP000264589">
    <property type="component" value="Unassembled WGS sequence"/>
</dbReference>
<keyword evidence="9" id="KW-1185">Reference proteome</keyword>
<sequence length="460" mass="48930">MNDYKAALNLAHQESLRFLEELRDSPADAEIDQATARSRLVTDLPDTGLPDEDVIAELIAAAKGGIPRQAGGRFFGFVMGGIHPAGVAADWLSSAWDDAPGTPLAAPFGCAVDRLAGEWALDLMDLPREASVGIVTGATMGNFVGACAARHALLRREGWDVEAQGLFGAPEIHVVTGDAHPTMLLALRMAGFGAARRHIVPLTEDGAIRADALAEILAGLEGPILICAQAGHINTSAFDPFPEICALAKEHGAWVHIDGAFGLWAQASPALRHLTNGVELADSWSVDAHKLLNTPYDGAFAIVRDRDAHAGTMSLAASYLPQQEGARDPSHFVPELSRRARGTAIYATIRKLGRHGVADAIEKLCANTKLMAELLTAEDGITCLNDVVFNQAVFSFEGASPDDVALAVRQSGEAWVQAADWQGQRIMRCSVADHSTTKGDVERAASAIINAYRELARKDS</sequence>
<dbReference type="InterPro" id="IPR015424">
    <property type="entry name" value="PyrdxlP-dep_Trfase"/>
</dbReference>
<keyword evidence="3" id="KW-0210">Decarboxylase</keyword>
<protein>
    <submittedName>
        <fullName evidence="8">Aspartate aminotransferase family protein</fullName>
    </submittedName>
</protein>
<dbReference type="PANTHER" id="PTHR11999">
    <property type="entry name" value="GROUP II PYRIDOXAL-5-PHOSPHATE DECARBOXYLASE"/>
    <property type="match status" value="1"/>
</dbReference>
<keyword evidence="8" id="KW-0808">Transferase</keyword>
<dbReference type="AlphaFoldDB" id="A0A371RKK5"/>
<dbReference type="PANTHER" id="PTHR11999:SF70">
    <property type="entry name" value="MIP05841P"/>
    <property type="match status" value="1"/>
</dbReference>
<dbReference type="InterPro" id="IPR015421">
    <property type="entry name" value="PyrdxlP-dep_Trfase_major"/>
</dbReference>
<comment type="caution">
    <text evidence="8">The sequence shown here is derived from an EMBL/GenBank/DDBJ whole genome shotgun (WGS) entry which is preliminary data.</text>
</comment>
<evidence type="ECO:0000256" key="4">
    <source>
        <dbReference type="ARBA" id="ARBA00022898"/>
    </source>
</evidence>
<evidence type="ECO:0000256" key="6">
    <source>
        <dbReference type="PIRSR" id="PIRSR602129-50"/>
    </source>
</evidence>
<name>A0A371RKK5_9PROT</name>
<keyword evidence="5 7" id="KW-0456">Lyase</keyword>
<dbReference type="Pfam" id="PF00282">
    <property type="entry name" value="Pyridoxal_deC"/>
    <property type="match status" value="1"/>
</dbReference>
<accession>A0A371RKK5</accession>
<dbReference type="GO" id="GO:0030170">
    <property type="term" value="F:pyridoxal phosphate binding"/>
    <property type="evidence" value="ECO:0007669"/>
    <property type="project" value="InterPro"/>
</dbReference>
<keyword evidence="8" id="KW-0032">Aminotransferase</keyword>
<comment type="cofactor">
    <cofactor evidence="1 6 7">
        <name>pyridoxal 5'-phosphate</name>
        <dbReference type="ChEBI" id="CHEBI:597326"/>
    </cofactor>
</comment>
<dbReference type="OrthoDB" id="9803665at2"/>
<evidence type="ECO:0000256" key="2">
    <source>
        <dbReference type="ARBA" id="ARBA00009533"/>
    </source>
</evidence>
<dbReference type="EMBL" id="QUQO01000001">
    <property type="protein sequence ID" value="RFB05964.1"/>
    <property type="molecule type" value="Genomic_DNA"/>
</dbReference>
<evidence type="ECO:0000256" key="5">
    <source>
        <dbReference type="ARBA" id="ARBA00023239"/>
    </source>
</evidence>
<evidence type="ECO:0000313" key="8">
    <source>
        <dbReference type="EMBL" id="RFB05964.1"/>
    </source>
</evidence>
<organism evidence="8 9">
    <name type="scientific">Parvularcula marina</name>
    <dbReference type="NCBI Taxonomy" id="2292771"/>
    <lineage>
        <taxon>Bacteria</taxon>
        <taxon>Pseudomonadati</taxon>
        <taxon>Pseudomonadota</taxon>
        <taxon>Alphaproteobacteria</taxon>
        <taxon>Parvularculales</taxon>
        <taxon>Parvularculaceae</taxon>
        <taxon>Parvularcula</taxon>
    </lineage>
</organism>
<keyword evidence="4 6" id="KW-0663">Pyridoxal phosphate</keyword>